<dbReference type="EMBL" id="OC323895">
    <property type="protein sequence ID" value="CAD7413663.1"/>
    <property type="molecule type" value="Genomic_DNA"/>
</dbReference>
<name>A0A7R9DH06_TIMCR</name>
<accession>A0A7R9DH06</accession>
<dbReference type="AlphaFoldDB" id="A0A7R9DH06"/>
<sequence length="301" mass="33661">MDNDPAKEKLTTNKLSHYQFYSFPSLRLFDPASSGASLPEEFASQPEECLTEALGKLRGGFSGDESSVCPGETSCWELSYQRQKHFLDRVSHDRSIPFVSELRPPMYPACPQPPSSSPKLFFFPSSHLIFETSFFLSSSSPQLFLVRRCAEDSSVFDTIDFAHKYREGKGGYIDSASFSSSSASNDGRPVSPRYRLMVDPAAANGDFTQPSGHRLPLSTSQDLNCKMNQQHGMNNENNKSFVVLDDLNNNNISDLTNIDSNFNTFIPRSKLLDIPARSSVNSRQSDHINWMPPWYNAPSSI</sequence>
<evidence type="ECO:0000313" key="1">
    <source>
        <dbReference type="EMBL" id="CAD7413663.1"/>
    </source>
</evidence>
<protein>
    <submittedName>
        <fullName evidence="1">Uncharacterized protein</fullName>
    </submittedName>
</protein>
<proteinExistence type="predicted"/>
<organism evidence="1">
    <name type="scientific">Timema cristinae</name>
    <name type="common">Walking stick</name>
    <dbReference type="NCBI Taxonomy" id="61476"/>
    <lineage>
        <taxon>Eukaryota</taxon>
        <taxon>Metazoa</taxon>
        <taxon>Ecdysozoa</taxon>
        <taxon>Arthropoda</taxon>
        <taxon>Hexapoda</taxon>
        <taxon>Insecta</taxon>
        <taxon>Pterygota</taxon>
        <taxon>Neoptera</taxon>
        <taxon>Polyneoptera</taxon>
        <taxon>Phasmatodea</taxon>
        <taxon>Timematodea</taxon>
        <taxon>Timematoidea</taxon>
        <taxon>Timematidae</taxon>
        <taxon>Timema</taxon>
    </lineage>
</organism>
<reference evidence="1" key="1">
    <citation type="submission" date="2020-11" db="EMBL/GenBank/DDBJ databases">
        <authorList>
            <person name="Tran Van P."/>
        </authorList>
    </citation>
    <scope>NUCLEOTIDE SEQUENCE</scope>
</reference>
<gene>
    <name evidence="1" type="ORF">TCEB3V08_LOCUS11834</name>
</gene>